<dbReference type="EC" id="3.1.3.16" evidence="5"/>
<evidence type="ECO:0000313" key="24">
    <source>
        <dbReference type="RefSeq" id="XP_022095203.1"/>
    </source>
</evidence>
<keyword evidence="12 21" id="KW-0472">Membrane</keyword>
<proteinExistence type="inferred from homology"/>
<comment type="cofactor">
    <cofactor evidence="1">
        <name>Mn(2+)</name>
        <dbReference type="ChEBI" id="CHEBI:29035"/>
    </cofactor>
</comment>
<keyword evidence="8 20" id="KW-0378">Hydrolase</keyword>
<dbReference type="InterPro" id="IPR001932">
    <property type="entry name" value="PPM-type_phosphatase-like_dom"/>
</dbReference>
<comment type="function">
    <text evidence="16">Acts as a suppressor of the SAPK signaling pathways by associating with and dephosphorylating MAP3K7/TAK1 and MAP3K5, and by attenuating the association between MAP3K7/TAK1 and MAP2K4 or MAP2K6.</text>
</comment>
<name>A0A8B7YPJ8_ACAPL</name>
<dbReference type="KEGG" id="aplc:110981701"/>
<evidence type="ECO:0000259" key="22">
    <source>
        <dbReference type="PROSITE" id="PS51746"/>
    </source>
</evidence>
<keyword evidence="9" id="KW-0460">Magnesium</keyword>
<accession>A0A8B7YPJ8</accession>
<reference evidence="24" key="1">
    <citation type="submission" date="2025-08" db="UniProtKB">
        <authorList>
            <consortium name="RefSeq"/>
        </authorList>
    </citation>
    <scope>IDENTIFICATION</scope>
</reference>
<dbReference type="PROSITE" id="PS51746">
    <property type="entry name" value="PPM_2"/>
    <property type="match status" value="1"/>
</dbReference>
<dbReference type="InterPro" id="IPR000222">
    <property type="entry name" value="PP2C_BS"/>
</dbReference>
<dbReference type="OMA" id="IDDQEAC"/>
<dbReference type="InterPro" id="IPR015655">
    <property type="entry name" value="PP2C"/>
</dbReference>
<dbReference type="SUPFAM" id="SSF81606">
    <property type="entry name" value="PP2C-like"/>
    <property type="match status" value="1"/>
</dbReference>
<evidence type="ECO:0000256" key="19">
    <source>
        <dbReference type="ARBA" id="ARBA00081433"/>
    </source>
</evidence>
<comment type="catalytic activity">
    <reaction evidence="15">
        <text>O-phospho-L-threonyl-[protein] + H2O = L-threonyl-[protein] + phosphate</text>
        <dbReference type="Rhea" id="RHEA:47004"/>
        <dbReference type="Rhea" id="RHEA-COMP:11060"/>
        <dbReference type="Rhea" id="RHEA-COMP:11605"/>
        <dbReference type="ChEBI" id="CHEBI:15377"/>
        <dbReference type="ChEBI" id="CHEBI:30013"/>
        <dbReference type="ChEBI" id="CHEBI:43474"/>
        <dbReference type="ChEBI" id="CHEBI:61977"/>
        <dbReference type="EC" id="3.1.3.16"/>
    </reaction>
</comment>
<evidence type="ECO:0000256" key="13">
    <source>
        <dbReference type="ARBA" id="ARBA00023211"/>
    </source>
</evidence>
<evidence type="ECO:0000256" key="20">
    <source>
        <dbReference type="RuleBase" id="RU003465"/>
    </source>
</evidence>
<evidence type="ECO:0000256" key="9">
    <source>
        <dbReference type="ARBA" id="ARBA00022842"/>
    </source>
</evidence>
<dbReference type="FunFam" id="3.60.40.10:FF:000017">
    <property type="entry name" value="phosphatase 1L isoform X1"/>
    <property type="match status" value="1"/>
</dbReference>
<evidence type="ECO:0000256" key="16">
    <source>
        <dbReference type="ARBA" id="ARBA00059697"/>
    </source>
</evidence>
<evidence type="ECO:0000256" key="6">
    <source>
        <dbReference type="ARBA" id="ARBA00022692"/>
    </source>
</evidence>
<evidence type="ECO:0000256" key="15">
    <source>
        <dbReference type="ARBA" id="ARBA00048336"/>
    </source>
</evidence>
<evidence type="ECO:0000256" key="21">
    <source>
        <dbReference type="SAM" id="Phobius"/>
    </source>
</evidence>
<evidence type="ECO:0000256" key="14">
    <source>
        <dbReference type="ARBA" id="ARBA00047761"/>
    </source>
</evidence>
<comment type="cofactor">
    <cofactor evidence="2">
        <name>Mg(2+)</name>
        <dbReference type="ChEBI" id="CHEBI:18420"/>
    </cofactor>
</comment>
<dbReference type="Proteomes" id="UP000694845">
    <property type="component" value="Unplaced"/>
</dbReference>
<keyword evidence="10 20" id="KW-0904">Protein phosphatase</keyword>
<dbReference type="SMART" id="SM00331">
    <property type="entry name" value="PP2C_SIG"/>
    <property type="match status" value="1"/>
</dbReference>
<dbReference type="PANTHER" id="PTHR47992">
    <property type="entry name" value="PROTEIN PHOSPHATASE"/>
    <property type="match status" value="1"/>
</dbReference>
<dbReference type="OrthoDB" id="343114at2759"/>
<keyword evidence="11 21" id="KW-1133">Transmembrane helix</keyword>
<evidence type="ECO:0000256" key="4">
    <source>
        <dbReference type="ARBA" id="ARBA00006702"/>
    </source>
</evidence>
<keyword evidence="7" id="KW-0479">Metal-binding</keyword>
<keyword evidence="13" id="KW-0464">Manganese</keyword>
<dbReference type="GO" id="GO:0004722">
    <property type="term" value="F:protein serine/threonine phosphatase activity"/>
    <property type="evidence" value="ECO:0007669"/>
    <property type="project" value="UniProtKB-EC"/>
</dbReference>
<feature type="domain" description="PPM-type phosphatase" evidence="22">
    <location>
        <begin position="93"/>
        <end position="349"/>
    </location>
</feature>
<sequence length="364" mass="40362">MTLLAVVSRLIRNTVFKYETVAFVVAVLFLYSYVFHRDQLRSVFNRARVSVQNSRLSALPNGQITGRIPGAGSVNSDRGNDGGPKQWELRKDNVAVYSIQGRRPRMEDRYDFVHDQNHSGVAIYGIFDGHGGAFAADFTEKLLSQSVMARVLKALLKDGKANHSQILIEEILSLDEKFLTVARSNNDVAGTTALVALLSGNELTVANVGDSRGVMCDHEGRTVPLSFDHKPHLPQERKRIKKAGGFITFNGVWRVAGILATSRAIGDYPLKDRKFVVADPDIQTFDLSELKPQFLILATDGLWDAFSNEEAVMYVKERLDEPHFGAKSIVLQAYYRGSLDNITVMVLNFKAATVNGSKKDEGEI</sequence>
<gene>
    <name evidence="24" type="primary">LOC110981701</name>
</gene>
<evidence type="ECO:0000256" key="1">
    <source>
        <dbReference type="ARBA" id="ARBA00001936"/>
    </source>
</evidence>
<dbReference type="PROSITE" id="PS01032">
    <property type="entry name" value="PPM_1"/>
    <property type="match status" value="1"/>
</dbReference>
<dbReference type="Pfam" id="PF00481">
    <property type="entry name" value="PP2C"/>
    <property type="match status" value="1"/>
</dbReference>
<dbReference type="RefSeq" id="XP_022095203.1">
    <property type="nucleotide sequence ID" value="XM_022239511.1"/>
</dbReference>
<protein>
    <recommendedName>
        <fullName evidence="17">Protein phosphatase 1L</fullName>
        <ecNumber evidence="5">3.1.3.16</ecNumber>
    </recommendedName>
    <alternativeName>
        <fullName evidence="18">Protein phosphatase 1-like</fullName>
    </alternativeName>
    <alternativeName>
        <fullName evidence="19">Protein phosphatase 2C isoform epsilon</fullName>
    </alternativeName>
</protein>
<evidence type="ECO:0000256" key="5">
    <source>
        <dbReference type="ARBA" id="ARBA00013081"/>
    </source>
</evidence>
<dbReference type="SMART" id="SM00332">
    <property type="entry name" value="PP2Cc"/>
    <property type="match status" value="1"/>
</dbReference>
<evidence type="ECO:0000313" key="23">
    <source>
        <dbReference type="Proteomes" id="UP000694845"/>
    </source>
</evidence>
<evidence type="ECO:0000256" key="12">
    <source>
        <dbReference type="ARBA" id="ARBA00023136"/>
    </source>
</evidence>
<dbReference type="GO" id="GO:0016020">
    <property type="term" value="C:membrane"/>
    <property type="evidence" value="ECO:0007669"/>
    <property type="project" value="UniProtKB-SubCell"/>
</dbReference>
<dbReference type="GO" id="GO:0046872">
    <property type="term" value="F:metal ion binding"/>
    <property type="evidence" value="ECO:0007669"/>
    <property type="project" value="UniProtKB-KW"/>
</dbReference>
<keyword evidence="6 21" id="KW-0812">Transmembrane</keyword>
<comment type="subcellular location">
    <subcellularLocation>
        <location evidence="3">Membrane</location>
        <topology evidence="3">Single-pass type I membrane protein</topology>
    </subcellularLocation>
</comment>
<evidence type="ECO:0000256" key="11">
    <source>
        <dbReference type="ARBA" id="ARBA00022989"/>
    </source>
</evidence>
<evidence type="ECO:0000256" key="18">
    <source>
        <dbReference type="ARBA" id="ARBA00076684"/>
    </source>
</evidence>
<evidence type="ECO:0000256" key="3">
    <source>
        <dbReference type="ARBA" id="ARBA00004479"/>
    </source>
</evidence>
<dbReference type="InterPro" id="IPR036457">
    <property type="entry name" value="PPM-type-like_dom_sf"/>
</dbReference>
<organism evidence="23 24">
    <name type="scientific">Acanthaster planci</name>
    <name type="common">Crown-of-thorns starfish</name>
    <dbReference type="NCBI Taxonomy" id="133434"/>
    <lineage>
        <taxon>Eukaryota</taxon>
        <taxon>Metazoa</taxon>
        <taxon>Echinodermata</taxon>
        <taxon>Eleutherozoa</taxon>
        <taxon>Asterozoa</taxon>
        <taxon>Asteroidea</taxon>
        <taxon>Valvatacea</taxon>
        <taxon>Valvatida</taxon>
        <taxon>Acanthasteridae</taxon>
        <taxon>Acanthaster</taxon>
    </lineage>
</organism>
<comment type="catalytic activity">
    <reaction evidence="14">
        <text>O-phospho-L-seryl-[protein] + H2O = L-seryl-[protein] + phosphate</text>
        <dbReference type="Rhea" id="RHEA:20629"/>
        <dbReference type="Rhea" id="RHEA-COMP:9863"/>
        <dbReference type="Rhea" id="RHEA-COMP:11604"/>
        <dbReference type="ChEBI" id="CHEBI:15377"/>
        <dbReference type="ChEBI" id="CHEBI:29999"/>
        <dbReference type="ChEBI" id="CHEBI:43474"/>
        <dbReference type="ChEBI" id="CHEBI:83421"/>
        <dbReference type="EC" id="3.1.3.16"/>
    </reaction>
</comment>
<evidence type="ECO:0000256" key="2">
    <source>
        <dbReference type="ARBA" id="ARBA00001946"/>
    </source>
</evidence>
<dbReference type="GeneID" id="110981701"/>
<keyword evidence="23" id="KW-1185">Reference proteome</keyword>
<dbReference type="CDD" id="cd00143">
    <property type="entry name" value="PP2Cc"/>
    <property type="match status" value="1"/>
</dbReference>
<comment type="similarity">
    <text evidence="4 20">Belongs to the PP2C family.</text>
</comment>
<dbReference type="Gene3D" id="3.60.40.10">
    <property type="entry name" value="PPM-type phosphatase domain"/>
    <property type="match status" value="1"/>
</dbReference>
<evidence type="ECO:0000256" key="10">
    <source>
        <dbReference type="ARBA" id="ARBA00022912"/>
    </source>
</evidence>
<evidence type="ECO:0000256" key="7">
    <source>
        <dbReference type="ARBA" id="ARBA00022723"/>
    </source>
</evidence>
<dbReference type="AlphaFoldDB" id="A0A8B7YPJ8"/>
<evidence type="ECO:0000256" key="8">
    <source>
        <dbReference type="ARBA" id="ARBA00022801"/>
    </source>
</evidence>
<evidence type="ECO:0000256" key="17">
    <source>
        <dbReference type="ARBA" id="ARBA00070219"/>
    </source>
</evidence>
<feature type="transmembrane region" description="Helical" evidence="21">
    <location>
        <begin position="20"/>
        <end position="36"/>
    </location>
</feature>
<dbReference type="CTD" id="151742"/>